<dbReference type="FunFam" id="3.90.79.10:FF:000014">
    <property type="entry name" value="8-oxo-dGTP diphosphatase MutT"/>
    <property type="match status" value="1"/>
</dbReference>
<dbReference type="GO" id="GO:0035539">
    <property type="term" value="F:8-oxo-7,8-dihydrodeoxyguanosine triphosphate pyrophosphatase activity"/>
    <property type="evidence" value="ECO:0007669"/>
    <property type="project" value="UniProtKB-EC"/>
</dbReference>
<dbReference type="PROSITE" id="PS51462">
    <property type="entry name" value="NUDIX"/>
    <property type="match status" value="1"/>
</dbReference>
<dbReference type="OrthoDB" id="9810648at2"/>
<keyword evidence="8 18" id="KW-0460">Magnesium</keyword>
<feature type="domain" description="Nudix hydrolase" evidence="19">
    <location>
        <begin position="22"/>
        <end position="150"/>
    </location>
</feature>
<dbReference type="SUPFAM" id="SSF55811">
    <property type="entry name" value="Nudix"/>
    <property type="match status" value="1"/>
</dbReference>
<dbReference type="InterPro" id="IPR020476">
    <property type="entry name" value="Nudix_hydrolase"/>
</dbReference>
<evidence type="ECO:0000256" key="7">
    <source>
        <dbReference type="ARBA" id="ARBA00022801"/>
    </source>
</evidence>
<evidence type="ECO:0000256" key="17">
    <source>
        <dbReference type="PIRSR" id="PIRSR603561-1"/>
    </source>
</evidence>
<protein>
    <recommendedName>
        <fullName evidence="13">8-oxo-dGTP diphosphatase</fullName>
        <ecNumber evidence="12">3.6.1.55</ecNumber>
    </recommendedName>
    <alternativeName>
        <fullName evidence="16">7,8-dihydro-8-oxoguanine-triphosphatase</fullName>
    </alternativeName>
    <alternativeName>
        <fullName evidence="15">Mutator protein MutT</fullName>
    </alternativeName>
    <alternativeName>
        <fullName evidence="14">dGTP pyrophosphohydrolase</fullName>
    </alternativeName>
</protein>
<evidence type="ECO:0000259" key="19">
    <source>
        <dbReference type="PROSITE" id="PS51462"/>
    </source>
</evidence>
<comment type="cofactor">
    <cofactor evidence="1 18">
        <name>Mg(2+)</name>
        <dbReference type="ChEBI" id="CHEBI:18420"/>
    </cofactor>
</comment>
<dbReference type="InterPro" id="IPR000086">
    <property type="entry name" value="NUDIX_hydrolase_dom"/>
</dbReference>
<keyword evidence="4" id="KW-0235">DNA replication</keyword>
<dbReference type="InterPro" id="IPR003561">
    <property type="entry name" value="Mutator_MutT"/>
</dbReference>
<dbReference type="AlphaFoldDB" id="A0A285JK43"/>
<feature type="binding site" evidence="17">
    <location>
        <position position="43"/>
    </location>
    <ligand>
        <name>8-oxo-dGTP</name>
        <dbReference type="ChEBI" id="CHEBI:77896"/>
    </ligand>
</feature>
<evidence type="ECO:0000256" key="8">
    <source>
        <dbReference type="ARBA" id="ARBA00022842"/>
    </source>
</evidence>
<dbReference type="CDD" id="cd03425">
    <property type="entry name" value="NUDIX_MutT_NudA_like"/>
    <property type="match status" value="1"/>
</dbReference>
<feature type="binding site" evidence="17">
    <location>
        <begin position="54"/>
        <end position="57"/>
    </location>
    <ligand>
        <name>8-oxo-dGTP</name>
        <dbReference type="ChEBI" id="CHEBI:77896"/>
    </ligand>
</feature>
<evidence type="ECO:0000256" key="4">
    <source>
        <dbReference type="ARBA" id="ARBA00022705"/>
    </source>
</evidence>
<feature type="binding site" evidence="17">
    <location>
        <position position="139"/>
    </location>
    <ligand>
        <name>8-oxo-dGTP</name>
        <dbReference type="ChEBI" id="CHEBI:77896"/>
    </ligand>
</feature>
<dbReference type="PANTHER" id="PTHR47707">
    <property type="entry name" value="8-OXO-DGTP DIPHOSPHATASE"/>
    <property type="match status" value="1"/>
</dbReference>
<feature type="binding site" evidence="17">
    <location>
        <position position="48"/>
    </location>
    <ligand>
        <name>8-oxo-dGTP</name>
        <dbReference type="ChEBI" id="CHEBI:77896"/>
    </ligand>
</feature>
<evidence type="ECO:0000256" key="3">
    <source>
        <dbReference type="ARBA" id="ARBA00022457"/>
    </source>
</evidence>
<name>A0A285JK43_9GAMM</name>
<keyword evidence="21" id="KW-1185">Reference proteome</keyword>
<organism evidence="20 21">
    <name type="scientific">Arsukibacterium tuosuense</name>
    <dbReference type="NCBI Taxonomy" id="1323745"/>
    <lineage>
        <taxon>Bacteria</taxon>
        <taxon>Pseudomonadati</taxon>
        <taxon>Pseudomonadota</taxon>
        <taxon>Gammaproteobacteria</taxon>
        <taxon>Chromatiales</taxon>
        <taxon>Chromatiaceae</taxon>
        <taxon>Arsukibacterium</taxon>
    </lineage>
</organism>
<evidence type="ECO:0000256" key="9">
    <source>
        <dbReference type="ARBA" id="ARBA00023204"/>
    </source>
</evidence>
<proteinExistence type="inferred from homology"/>
<keyword evidence="3" id="KW-0515">Mutator protein</keyword>
<dbReference type="Proteomes" id="UP000219353">
    <property type="component" value="Unassembled WGS sequence"/>
</dbReference>
<evidence type="ECO:0000256" key="1">
    <source>
        <dbReference type="ARBA" id="ARBA00001946"/>
    </source>
</evidence>
<feature type="binding site" evidence="18">
    <location>
        <position position="57"/>
    </location>
    <ligand>
        <name>Mg(2+)</name>
        <dbReference type="ChEBI" id="CHEBI:18420"/>
    </ligand>
</feature>
<evidence type="ECO:0000256" key="2">
    <source>
        <dbReference type="ARBA" id="ARBA00005582"/>
    </source>
</evidence>
<evidence type="ECO:0000313" key="21">
    <source>
        <dbReference type="Proteomes" id="UP000219353"/>
    </source>
</evidence>
<dbReference type="GO" id="GO:0006281">
    <property type="term" value="P:DNA repair"/>
    <property type="evidence" value="ECO:0007669"/>
    <property type="project" value="UniProtKB-KW"/>
</dbReference>
<keyword evidence="9" id="KW-0234">DNA repair</keyword>
<evidence type="ECO:0000256" key="11">
    <source>
        <dbReference type="ARBA" id="ARBA00036904"/>
    </source>
</evidence>
<dbReference type="GO" id="GO:0046872">
    <property type="term" value="F:metal ion binding"/>
    <property type="evidence" value="ECO:0007669"/>
    <property type="project" value="UniProtKB-KW"/>
</dbReference>
<dbReference type="RefSeq" id="WP_097113019.1">
    <property type="nucleotide sequence ID" value="NZ_OBEB01000011.1"/>
</dbReference>
<dbReference type="PANTHER" id="PTHR47707:SF1">
    <property type="entry name" value="NUDIX HYDROLASE FAMILY PROTEIN"/>
    <property type="match status" value="1"/>
</dbReference>
<evidence type="ECO:0000256" key="15">
    <source>
        <dbReference type="ARBA" id="ARBA00041979"/>
    </source>
</evidence>
<evidence type="ECO:0000256" key="5">
    <source>
        <dbReference type="ARBA" id="ARBA00022723"/>
    </source>
</evidence>
<dbReference type="Pfam" id="PF14815">
    <property type="entry name" value="NUDIX_4"/>
    <property type="match status" value="1"/>
</dbReference>
<dbReference type="EMBL" id="OBEB01000011">
    <property type="protein sequence ID" value="SNY60628.1"/>
    <property type="molecule type" value="Genomic_DNA"/>
</dbReference>
<comment type="catalytic activity">
    <reaction evidence="10">
        <text>8-oxo-dGTP + H2O = 8-oxo-dGMP + diphosphate + H(+)</text>
        <dbReference type="Rhea" id="RHEA:31575"/>
        <dbReference type="ChEBI" id="CHEBI:15377"/>
        <dbReference type="ChEBI" id="CHEBI:15378"/>
        <dbReference type="ChEBI" id="CHEBI:33019"/>
        <dbReference type="ChEBI" id="CHEBI:63224"/>
        <dbReference type="ChEBI" id="CHEBI:77896"/>
        <dbReference type="EC" id="3.6.1.55"/>
    </reaction>
</comment>
<dbReference type="EC" id="3.6.1.55" evidence="12"/>
<evidence type="ECO:0000256" key="6">
    <source>
        <dbReference type="ARBA" id="ARBA00022763"/>
    </source>
</evidence>
<reference evidence="21" key="1">
    <citation type="submission" date="2017-09" db="EMBL/GenBank/DDBJ databases">
        <authorList>
            <person name="Varghese N."/>
            <person name="Submissions S."/>
        </authorList>
    </citation>
    <scope>NUCLEOTIDE SEQUENCE [LARGE SCALE GENOMIC DNA]</scope>
    <source>
        <strain evidence="21">CGMCC 1.12461</strain>
    </source>
</reference>
<dbReference type="InterPro" id="IPR029119">
    <property type="entry name" value="MutY_C"/>
</dbReference>
<comment type="catalytic activity">
    <reaction evidence="11">
        <text>8-oxo-GTP + H2O = 8-oxo-GMP + diphosphate + H(+)</text>
        <dbReference type="Rhea" id="RHEA:67616"/>
        <dbReference type="ChEBI" id="CHEBI:15377"/>
        <dbReference type="ChEBI" id="CHEBI:15378"/>
        <dbReference type="ChEBI" id="CHEBI:33019"/>
        <dbReference type="ChEBI" id="CHEBI:143553"/>
        <dbReference type="ChEBI" id="CHEBI:145694"/>
    </reaction>
</comment>
<dbReference type="GO" id="GO:0008413">
    <property type="term" value="F:8-oxo-7,8-dihydroguanosine triphosphate pyrophosphatase activity"/>
    <property type="evidence" value="ECO:0007669"/>
    <property type="project" value="InterPro"/>
</dbReference>
<sequence>MANSADTVAGTANISSQHASALPQLHVAVGVIVKQQQVLLALRSSKQHQGGKWEFPGGKVEQGETVAAALARELTEELAITVSKAEPFMLLQHSYPERQVTLDIWLVTDFTGTPQGLEGQPLQWVNISDLASITFPDANLPIVQQLQQRFL</sequence>
<evidence type="ECO:0000313" key="20">
    <source>
        <dbReference type="EMBL" id="SNY60628.1"/>
    </source>
</evidence>
<dbReference type="InterPro" id="IPR047127">
    <property type="entry name" value="MutT-like"/>
</dbReference>
<dbReference type="GO" id="GO:0006260">
    <property type="term" value="P:DNA replication"/>
    <property type="evidence" value="ECO:0007669"/>
    <property type="project" value="UniProtKB-KW"/>
</dbReference>
<dbReference type="Gene3D" id="3.90.79.10">
    <property type="entry name" value="Nucleoside Triphosphate Pyrophosphohydrolase"/>
    <property type="match status" value="1"/>
</dbReference>
<comment type="similarity">
    <text evidence="2">Belongs to the Nudix hydrolase family.</text>
</comment>
<evidence type="ECO:0000256" key="12">
    <source>
        <dbReference type="ARBA" id="ARBA00038905"/>
    </source>
</evidence>
<keyword evidence="6" id="KW-0227">DNA damage</keyword>
<keyword evidence="7" id="KW-0378">Hydrolase</keyword>
<dbReference type="NCBIfam" id="TIGR00586">
    <property type="entry name" value="mutt"/>
    <property type="match status" value="1"/>
</dbReference>
<dbReference type="GO" id="GO:0044716">
    <property type="term" value="F:8-oxo-GDP phosphatase activity"/>
    <property type="evidence" value="ECO:0007669"/>
    <property type="project" value="TreeGrafter"/>
</dbReference>
<evidence type="ECO:0000256" key="10">
    <source>
        <dbReference type="ARBA" id="ARBA00035861"/>
    </source>
</evidence>
<keyword evidence="5 18" id="KW-0479">Metal-binding</keyword>
<dbReference type="PRINTS" id="PR00502">
    <property type="entry name" value="NUDIXFAMILY"/>
</dbReference>
<gene>
    <name evidence="20" type="ORF">SAMN06297280_0120</name>
</gene>
<dbReference type="InterPro" id="IPR015797">
    <property type="entry name" value="NUDIX_hydrolase-like_dom_sf"/>
</dbReference>
<evidence type="ECO:0000256" key="16">
    <source>
        <dbReference type="ARBA" id="ARBA00042798"/>
    </source>
</evidence>
<evidence type="ECO:0000256" key="14">
    <source>
        <dbReference type="ARBA" id="ARBA00041592"/>
    </source>
</evidence>
<dbReference type="GO" id="GO:0044715">
    <property type="term" value="F:8-oxo-dGDP phosphatase activity"/>
    <property type="evidence" value="ECO:0007669"/>
    <property type="project" value="TreeGrafter"/>
</dbReference>
<feature type="binding site" evidence="18">
    <location>
        <position position="77"/>
    </location>
    <ligand>
        <name>Mg(2+)</name>
        <dbReference type="ChEBI" id="CHEBI:18420"/>
    </ligand>
</feature>
<evidence type="ECO:0000256" key="18">
    <source>
        <dbReference type="PIRSR" id="PIRSR603561-2"/>
    </source>
</evidence>
<evidence type="ECO:0000256" key="13">
    <source>
        <dbReference type="ARBA" id="ARBA00040794"/>
    </source>
</evidence>
<accession>A0A285JK43</accession>